<evidence type="ECO:0000313" key="2">
    <source>
        <dbReference type="EMBL" id="TSK20012.1"/>
    </source>
</evidence>
<name>A0A556TLG6_BAGYA</name>
<organism evidence="2 3">
    <name type="scientific">Bagarius yarrelli</name>
    <name type="common">Goonch</name>
    <name type="synonym">Bagrus yarrelli</name>
    <dbReference type="NCBI Taxonomy" id="175774"/>
    <lineage>
        <taxon>Eukaryota</taxon>
        <taxon>Metazoa</taxon>
        <taxon>Chordata</taxon>
        <taxon>Craniata</taxon>
        <taxon>Vertebrata</taxon>
        <taxon>Euteleostomi</taxon>
        <taxon>Actinopterygii</taxon>
        <taxon>Neopterygii</taxon>
        <taxon>Teleostei</taxon>
        <taxon>Ostariophysi</taxon>
        <taxon>Siluriformes</taxon>
        <taxon>Sisoridae</taxon>
        <taxon>Sisorinae</taxon>
        <taxon>Bagarius</taxon>
    </lineage>
</organism>
<dbReference type="Proteomes" id="UP000319801">
    <property type="component" value="Unassembled WGS sequence"/>
</dbReference>
<dbReference type="AlphaFoldDB" id="A0A556TLG6"/>
<reference evidence="2 3" key="1">
    <citation type="journal article" date="2019" name="Genome Biol. Evol.">
        <title>Whole-Genome Sequencing of the Giant Devil Catfish, Bagarius yarrelli.</title>
        <authorList>
            <person name="Jiang W."/>
            <person name="Lv Y."/>
            <person name="Cheng L."/>
            <person name="Yang K."/>
            <person name="Chao B."/>
            <person name="Wang X."/>
            <person name="Li Y."/>
            <person name="Pan X."/>
            <person name="You X."/>
            <person name="Zhang Y."/>
            <person name="Yang J."/>
            <person name="Li J."/>
            <person name="Zhang X."/>
            <person name="Liu S."/>
            <person name="Sun C."/>
            <person name="Yang J."/>
            <person name="Shi Q."/>
        </authorList>
    </citation>
    <scope>NUCLEOTIDE SEQUENCE [LARGE SCALE GENOMIC DNA]</scope>
    <source>
        <strain evidence="2">JWS20170419001</strain>
        <tissue evidence="2">Muscle</tissue>
    </source>
</reference>
<dbReference type="EMBL" id="VCAZ01000005">
    <property type="protein sequence ID" value="TSK20012.1"/>
    <property type="molecule type" value="Genomic_DNA"/>
</dbReference>
<comment type="caution">
    <text evidence="2">The sequence shown here is derived from an EMBL/GenBank/DDBJ whole genome shotgun (WGS) entry which is preliminary data.</text>
</comment>
<protein>
    <submittedName>
        <fullName evidence="2">Uncharacterized protein</fullName>
    </submittedName>
</protein>
<feature type="compositionally biased region" description="Basic and acidic residues" evidence="1">
    <location>
        <begin position="10"/>
        <end position="26"/>
    </location>
</feature>
<evidence type="ECO:0000256" key="1">
    <source>
        <dbReference type="SAM" id="MobiDB-lite"/>
    </source>
</evidence>
<evidence type="ECO:0000313" key="3">
    <source>
        <dbReference type="Proteomes" id="UP000319801"/>
    </source>
</evidence>
<accession>A0A556TLG6</accession>
<proteinExistence type="predicted"/>
<gene>
    <name evidence="2" type="ORF">Baya_1560</name>
</gene>
<feature type="region of interest" description="Disordered" evidence="1">
    <location>
        <begin position="1"/>
        <end position="35"/>
    </location>
</feature>
<keyword evidence="3" id="KW-1185">Reference proteome</keyword>
<sequence>MVSGPHWVKIAKERKEGKESLEREAVMEDLDSGSLNEDAEVFKDGMNAETPPLTVNRQEQQETFTLEPFTICQYGVF</sequence>